<protein>
    <recommendedName>
        <fullName evidence="4">Ribosomal protein eL8/eL30/eS12/Gadd45 domain-containing protein</fullName>
    </recommendedName>
</protein>
<evidence type="ECO:0000259" key="4">
    <source>
        <dbReference type="Pfam" id="PF01248"/>
    </source>
</evidence>
<dbReference type="InterPro" id="IPR022991">
    <property type="entry name" value="Ribosomal_eL30_CS"/>
</dbReference>
<dbReference type="InterPro" id="IPR004038">
    <property type="entry name" value="Ribosomal_eL8/eL30/eS12/Gad45"/>
</dbReference>
<dbReference type="GO" id="GO:0022625">
    <property type="term" value="C:cytosolic large ribosomal subunit"/>
    <property type="evidence" value="ECO:0007669"/>
    <property type="project" value="InterPro"/>
</dbReference>
<dbReference type="GO" id="GO:0003735">
    <property type="term" value="F:structural constituent of ribosome"/>
    <property type="evidence" value="ECO:0007669"/>
    <property type="project" value="InterPro"/>
</dbReference>
<organism evidence="5">
    <name type="scientific">marine sediment metagenome</name>
    <dbReference type="NCBI Taxonomy" id="412755"/>
    <lineage>
        <taxon>unclassified sequences</taxon>
        <taxon>metagenomes</taxon>
        <taxon>ecological metagenomes</taxon>
    </lineage>
</organism>
<gene>
    <name evidence="5" type="ORF">S06H3_20527</name>
</gene>
<dbReference type="GO" id="GO:0003723">
    <property type="term" value="F:RNA binding"/>
    <property type="evidence" value="ECO:0007669"/>
    <property type="project" value="InterPro"/>
</dbReference>
<dbReference type="InterPro" id="IPR039109">
    <property type="entry name" value="Ribosomal_eL30-like"/>
</dbReference>
<dbReference type="PANTHER" id="PTHR11449">
    <property type="entry name" value="RIBOSOMAL PROTEIN L30"/>
    <property type="match status" value="1"/>
</dbReference>
<keyword evidence="2" id="KW-0689">Ribosomal protein</keyword>
<evidence type="ECO:0000256" key="1">
    <source>
        <dbReference type="ARBA" id="ARBA00007326"/>
    </source>
</evidence>
<sequence length="100" mass="10699">MIDVNKAITTTAKTGKIQIGASSALKSVKIKKAKLIILASNCPQRIRADIEYYCKLSEIPVSVYKGDSSDLGALCGKPFGVSALTIREPGDSNILKITEE</sequence>
<dbReference type="Pfam" id="PF01248">
    <property type="entry name" value="Ribosomal_L7Ae"/>
    <property type="match status" value="1"/>
</dbReference>
<feature type="domain" description="Ribosomal protein eL8/eL30/eS12/Gadd45" evidence="4">
    <location>
        <begin position="4"/>
        <end position="95"/>
    </location>
</feature>
<dbReference type="AlphaFoldDB" id="X1L6V9"/>
<comment type="similarity">
    <text evidence="1">Belongs to the eukaryotic ribosomal protein eL30 family.</text>
</comment>
<dbReference type="EMBL" id="BARV01010640">
    <property type="protein sequence ID" value="GAI14738.1"/>
    <property type="molecule type" value="Genomic_DNA"/>
</dbReference>
<comment type="caution">
    <text evidence="5">The sequence shown here is derived from an EMBL/GenBank/DDBJ whole genome shotgun (WGS) entry which is preliminary data.</text>
</comment>
<evidence type="ECO:0000256" key="3">
    <source>
        <dbReference type="ARBA" id="ARBA00023274"/>
    </source>
</evidence>
<name>X1L6V9_9ZZZZ</name>
<keyword evidence="3" id="KW-0687">Ribonucleoprotein</keyword>
<reference evidence="5" key="1">
    <citation type="journal article" date="2014" name="Front. Microbiol.">
        <title>High frequency of phylogenetically diverse reductive dehalogenase-homologous genes in deep subseafloor sedimentary metagenomes.</title>
        <authorList>
            <person name="Kawai M."/>
            <person name="Futagami T."/>
            <person name="Toyoda A."/>
            <person name="Takaki Y."/>
            <person name="Nishi S."/>
            <person name="Hori S."/>
            <person name="Arai W."/>
            <person name="Tsubouchi T."/>
            <person name="Morono Y."/>
            <person name="Uchiyama I."/>
            <person name="Ito T."/>
            <person name="Fujiyama A."/>
            <person name="Inagaki F."/>
            <person name="Takami H."/>
        </authorList>
    </citation>
    <scope>NUCLEOTIDE SEQUENCE</scope>
    <source>
        <strain evidence="5">Expedition CK06-06</strain>
    </source>
</reference>
<dbReference type="InterPro" id="IPR000231">
    <property type="entry name" value="Ribosomal_eL30"/>
</dbReference>
<dbReference type="SUPFAM" id="SSF55315">
    <property type="entry name" value="L30e-like"/>
    <property type="match status" value="1"/>
</dbReference>
<evidence type="ECO:0000256" key="2">
    <source>
        <dbReference type="ARBA" id="ARBA00022980"/>
    </source>
</evidence>
<proteinExistence type="inferred from homology"/>
<dbReference type="HAMAP" id="MF_00481">
    <property type="entry name" value="Ribosomal_eL30"/>
    <property type="match status" value="1"/>
</dbReference>
<dbReference type="InterPro" id="IPR029064">
    <property type="entry name" value="Ribosomal_eL30-like_sf"/>
</dbReference>
<accession>X1L6V9</accession>
<evidence type="ECO:0000313" key="5">
    <source>
        <dbReference type="EMBL" id="GAI14738.1"/>
    </source>
</evidence>
<dbReference type="PROSITE" id="PS00993">
    <property type="entry name" value="RIBOSOMAL_L30E_2"/>
    <property type="match status" value="1"/>
</dbReference>
<dbReference type="Gene3D" id="3.30.1330.30">
    <property type="match status" value="1"/>
</dbReference>
<dbReference type="NCBIfam" id="NF002172">
    <property type="entry name" value="PRK01018.1"/>
    <property type="match status" value="1"/>
</dbReference>